<dbReference type="Pfam" id="PF18803">
    <property type="entry name" value="CxC2"/>
    <property type="match status" value="1"/>
</dbReference>
<reference evidence="2 3" key="1">
    <citation type="submission" date="2014-04" db="EMBL/GenBank/DDBJ databases">
        <title>Evolutionary Origins and Diversification of the Mycorrhizal Mutualists.</title>
        <authorList>
            <consortium name="DOE Joint Genome Institute"/>
            <consortium name="Mycorrhizal Genomics Consortium"/>
            <person name="Kohler A."/>
            <person name="Kuo A."/>
            <person name="Nagy L.G."/>
            <person name="Floudas D."/>
            <person name="Copeland A."/>
            <person name="Barry K.W."/>
            <person name="Cichocki N."/>
            <person name="Veneault-Fourrey C."/>
            <person name="LaButti K."/>
            <person name="Lindquist E.A."/>
            <person name="Lipzen A."/>
            <person name="Lundell T."/>
            <person name="Morin E."/>
            <person name="Murat C."/>
            <person name="Riley R."/>
            <person name="Ohm R."/>
            <person name="Sun H."/>
            <person name="Tunlid A."/>
            <person name="Henrissat B."/>
            <person name="Grigoriev I.V."/>
            <person name="Hibbett D.S."/>
            <person name="Martin F."/>
        </authorList>
    </citation>
    <scope>NUCLEOTIDE SEQUENCE [LARGE SCALE GENOMIC DNA]</scope>
    <source>
        <strain evidence="2 3">FD-317 M1</strain>
    </source>
</reference>
<feature type="domain" description="CxC2-like cysteine cluster KDZ transposase-associated" evidence="1">
    <location>
        <begin position="9"/>
        <end position="92"/>
    </location>
</feature>
<accession>A0A0D0BDT3</accession>
<evidence type="ECO:0000259" key="1">
    <source>
        <dbReference type="Pfam" id="PF18803"/>
    </source>
</evidence>
<dbReference type="EMBL" id="KN834838">
    <property type="protein sequence ID" value="KIK52726.1"/>
    <property type="molecule type" value="Genomic_DNA"/>
</dbReference>
<sequence length="99" mass="11277">MDLCLVYSSPEIFVILDTSRIHSVLGKPCECHHSLPLQEQLLCAHLWPVTVRNPHTTASFDLLNHFQLLSFMSKIYAEHMYNSLECLTDNTGINIPSVH</sequence>
<evidence type="ECO:0000313" key="3">
    <source>
        <dbReference type="Proteomes" id="UP000053593"/>
    </source>
</evidence>
<dbReference type="Proteomes" id="UP000053593">
    <property type="component" value="Unassembled WGS sequence"/>
</dbReference>
<evidence type="ECO:0000313" key="2">
    <source>
        <dbReference type="EMBL" id="KIK52726.1"/>
    </source>
</evidence>
<dbReference type="InterPro" id="IPR041457">
    <property type="entry name" value="CxC2_KDZ-assoc"/>
</dbReference>
<dbReference type="OrthoDB" id="2682806at2759"/>
<gene>
    <name evidence="2" type="ORF">GYMLUDRAFT_179792</name>
</gene>
<proteinExistence type="predicted"/>
<protein>
    <recommendedName>
        <fullName evidence="1">CxC2-like cysteine cluster KDZ transposase-associated domain-containing protein</fullName>
    </recommendedName>
</protein>
<name>A0A0D0BDT3_9AGAR</name>
<organism evidence="2 3">
    <name type="scientific">Collybiopsis luxurians FD-317 M1</name>
    <dbReference type="NCBI Taxonomy" id="944289"/>
    <lineage>
        <taxon>Eukaryota</taxon>
        <taxon>Fungi</taxon>
        <taxon>Dikarya</taxon>
        <taxon>Basidiomycota</taxon>
        <taxon>Agaricomycotina</taxon>
        <taxon>Agaricomycetes</taxon>
        <taxon>Agaricomycetidae</taxon>
        <taxon>Agaricales</taxon>
        <taxon>Marasmiineae</taxon>
        <taxon>Omphalotaceae</taxon>
        <taxon>Collybiopsis</taxon>
        <taxon>Collybiopsis luxurians</taxon>
    </lineage>
</organism>
<keyword evidence="3" id="KW-1185">Reference proteome</keyword>
<dbReference type="AlphaFoldDB" id="A0A0D0BDT3"/>
<dbReference type="HOGENOM" id="CLU_003703_2_1_1"/>